<keyword evidence="1" id="KW-0472">Membrane</keyword>
<organism evidence="2 3">
    <name type="scientific">Escherichia coli O6:H1 (strain CFT073 / ATCC 700928 / UPEC)</name>
    <dbReference type="NCBI Taxonomy" id="199310"/>
    <lineage>
        <taxon>Bacteria</taxon>
        <taxon>Pseudomonadati</taxon>
        <taxon>Pseudomonadota</taxon>
        <taxon>Gammaproteobacteria</taxon>
        <taxon>Enterobacterales</taxon>
        <taxon>Enterobacteriaceae</taxon>
        <taxon>Escherichia</taxon>
    </lineage>
</organism>
<keyword evidence="1" id="KW-1133">Transmembrane helix</keyword>
<evidence type="ECO:0000313" key="3">
    <source>
        <dbReference type="Proteomes" id="UP000001410"/>
    </source>
</evidence>
<evidence type="ECO:0000313" key="2">
    <source>
        <dbReference type="EMBL" id="AAN79889.1"/>
    </source>
</evidence>
<feature type="transmembrane region" description="Helical" evidence="1">
    <location>
        <begin position="12"/>
        <end position="35"/>
    </location>
</feature>
<dbReference type="Proteomes" id="UP000001410">
    <property type="component" value="Chromosome"/>
</dbReference>
<dbReference type="AlphaFoldDB" id="A0A0H2V6C9"/>
<gene>
    <name evidence="2" type="ordered locus">c1420</name>
</gene>
<dbReference type="KEGG" id="ecc:c1420"/>
<sequence>MSKYGKQQICTLRSFFICDTFCFMLCVGIIFIKIFTDKINPPKRVKCGCIEDA</sequence>
<proteinExistence type="predicted"/>
<reference evidence="2 3" key="1">
    <citation type="journal article" date="2002" name="Proc. Natl. Acad. Sci. U.S.A.">
        <title>Extensive mosaic structure revealed by the complete genome sequence of uropathogenic Escherichia coli.</title>
        <authorList>
            <person name="Welch R.A."/>
            <person name="Burland V."/>
            <person name="Plunkett G.III."/>
            <person name="Redford P."/>
            <person name="Roesch P."/>
            <person name="Rasko D."/>
            <person name="Buckles E.L."/>
            <person name="Liou S.R."/>
            <person name="Boutin A."/>
            <person name="Hackett J."/>
            <person name="Stroud D."/>
            <person name="Mayhew G.F."/>
            <person name="Rose D.J."/>
            <person name="Zhou S."/>
            <person name="Schwartz D.C."/>
            <person name="Perna N.T."/>
            <person name="Mobley H.L."/>
            <person name="Donnenberg M.S."/>
            <person name="Blattner F.R."/>
        </authorList>
    </citation>
    <scope>NUCLEOTIDE SEQUENCE [LARGE SCALE GENOMIC DNA]</scope>
    <source>
        <strain evidence="3">CFT073 / ATCC 700928 / UPEC</strain>
    </source>
</reference>
<dbReference type="EMBL" id="AE014075">
    <property type="protein sequence ID" value="AAN79889.1"/>
    <property type="molecule type" value="Genomic_DNA"/>
</dbReference>
<protein>
    <submittedName>
        <fullName evidence="2">Uncharacterized protein</fullName>
    </submittedName>
</protein>
<keyword evidence="3" id="KW-1185">Reference proteome</keyword>
<name>A0A0H2V6C9_ECOL6</name>
<accession>A0A0H2V6C9</accession>
<dbReference type="HOGENOM" id="CLU_3061051_0_0_6"/>
<evidence type="ECO:0000256" key="1">
    <source>
        <dbReference type="SAM" id="Phobius"/>
    </source>
</evidence>
<keyword evidence="1" id="KW-0812">Transmembrane</keyword>